<dbReference type="PANTHER" id="PTHR31836">
    <property type="match status" value="1"/>
</dbReference>
<dbReference type="SUPFAM" id="SSF50685">
    <property type="entry name" value="Barwin-like endoglucanases"/>
    <property type="match status" value="1"/>
</dbReference>
<evidence type="ECO:0000256" key="2">
    <source>
        <dbReference type="SAM" id="SignalP"/>
    </source>
</evidence>
<dbReference type="Proteomes" id="UP000707451">
    <property type="component" value="Unassembled WGS sequence"/>
</dbReference>
<organism evidence="4 5">
    <name type="scientific">Linnemannia hyalina</name>
    <dbReference type="NCBI Taxonomy" id="64524"/>
    <lineage>
        <taxon>Eukaryota</taxon>
        <taxon>Fungi</taxon>
        <taxon>Fungi incertae sedis</taxon>
        <taxon>Mucoromycota</taxon>
        <taxon>Mortierellomycotina</taxon>
        <taxon>Mortierellomycetes</taxon>
        <taxon>Mortierellales</taxon>
        <taxon>Mortierellaceae</taxon>
        <taxon>Linnemannia</taxon>
    </lineage>
</organism>
<dbReference type="InterPro" id="IPR036908">
    <property type="entry name" value="RlpA-like_sf"/>
</dbReference>
<keyword evidence="5" id="KW-1185">Reference proteome</keyword>
<keyword evidence="1 2" id="KW-0732">Signal</keyword>
<dbReference type="Gene3D" id="2.40.40.10">
    <property type="entry name" value="RlpA-like domain"/>
    <property type="match status" value="1"/>
</dbReference>
<dbReference type="OrthoDB" id="623670at2759"/>
<gene>
    <name evidence="4" type="ORF">KI688_008196</name>
</gene>
<dbReference type="InterPro" id="IPR051477">
    <property type="entry name" value="Expansin_CellWall"/>
</dbReference>
<proteinExistence type="predicted"/>
<feature type="domain" description="RlpA-like protein double-psi beta-barrel" evidence="3">
    <location>
        <begin position="92"/>
        <end position="152"/>
    </location>
</feature>
<dbReference type="AlphaFoldDB" id="A0A9P8BWU5"/>
<protein>
    <recommendedName>
        <fullName evidence="3">RlpA-like protein double-psi beta-barrel domain-containing protein</fullName>
    </recommendedName>
</protein>
<accession>A0A9P8BWU5</accession>
<feature type="chain" id="PRO_5040127531" description="RlpA-like protein double-psi beta-barrel domain-containing protein" evidence="2">
    <location>
        <begin position="24"/>
        <end position="174"/>
    </location>
</feature>
<dbReference type="InterPro" id="IPR009009">
    <property type="entry name" value="RlpA-like_DPBB"/>
</dbReference>
<sequence length="174" mass="18903">MKFAQLAILLMALVIALLTIVDAGKSKPKPKPKPKKKPNPTQTVRFGKKISGKSTWFNGHDLKGAACYGNLMGNSHVNAADSWMIGAVHMKHYKGGDRTACFECAKITAGKRSIVVRIIDDCAGCAPNQIDLTASAFKKLAPLNQGVVKTTYEFVRCPTKGNIKWPKSPKPKSH</sequence>
<evidence type="ECO:0000256" key="1">
    <source>
        <dbReference type="ARBA" id="ARBA00022729"/>
    </source>
</evidence>
<dbReference type="EMBL" id="JAHRHY010000003">
    <property type="protein sequence ID" value="KAG9070658.1"/>
    <property type="molecule type" value="Genomic_DNA"/>
</dbReference>
<dbReference type="CDD" id="cd22271">
    <property type="entry name" value="DPBB_EXP_N-like"/>
    <property type="match status" value="1"/>
</dbReference>
<feature type="signal peptide" evidence="2">
    <location>
        <begin position="1"/>
        <end position="23"/>
    </location>
</feature>
<evidence type="ECO:0000313" key="5">
    <source>
        <dbReference type="Proteomes" id="UP000707451"/>
    </source>
</evidence>
<name>A0A9P8BWU5_9FUNG</name>
<evidence type="ECO:0000313" key="4">
    <source>
        <dbReference type="EMBL" id="KAG9070658.1"/>
    </source>
</evidence>
<dbReference type="PANTHER" id="PTHR31836:SF22">
    <property type="entry name" value="RLPA-LIKE PROTEIN DOUBLE-PSI BETA-BARREL DOMAIN-CONTAINING PROTEIN"/>
    <property type="match status" value="1"/>
</dbReference>
<evidence type="ECO:0000259" key="3">
    <source>
        <dbReference type="Pfam" id="PF03330"/>
    </source>
</evidence>
<comment type="caution">
    <text evidence="4">The sequence shown here is derived from an EMBL/GenBank/DDBJ whole genome shotgun (WGS) entry which is preliminary data.</text>
</comment>
<dbReference type="Pfam" id="PF03330">
    <property type="entry name" value="DPBB_1"/>
    <property type="match status" value="1"/>
</dbReference>
<reference evidence="4" key="1">
    <citation type="submission" date="2021-06" db="EMBL/GenBank/DDBJ databases">
        <title>Genome Sequence of Mortierella hyaline Strain SCG-10, a Cold-Adapted, Nitrate-Reducing Fungus Isolated from Soil in Minnesota, USA.</title>
        <authorList>
            <person name="Aldossari N."/>
        </authorList>
    </citation>
    <scope>NUCLEOTIDE SEQUENCE</scope>
    <source>
        <strain evidence="4">SCG-10</strain>
    </source>
</reference>